<dbReference type="KEGG" id="ccro:CMC5_010180"/>
<keyword evidence="2" id="KW-1133">Transmembrane helix</keyword>
<dbReference type="AlphaFoldDB" id="A0A0K1E875"/>
<proteinExistence type="predicted"/>
<organism evidence="3 4">
    <name type="scientific">Chondromyces crocatus</name>
    <dbReference type="NCBI Taxonomy" id="52"/>
    <lineage>
        <taxon>Bacteria</taxon>
        <taxon>Pseudomonadati</taxon>
        <taxon>Myxococcota</taxon>
        <taxon>Polyangia</taxon>
        <taxon>Polyangiales</taxon>
        <taxon>Polyangiaceae</taxon>
        <taxon>Chondromyces</taxon>
    </lineage>
</organism>
<keyword evidence="4" id="KW-1185">Reference proteome</keyword>
<evidence type="ECO:0000313" key="3">
    <source>
        <dbReference type="EMBL" id="AKT36897.1"/>
    </source>
</evidence>
<keyword evidence="2" id="KW-0472">Membrane</keyword>
<accession>A0A0K1E875</accession>
<evidence type="ECO:0000256" key="2">
    <source>
        <dbReference type="SAM" id="Phobius"/>
    </source>
</evidence>
<dbReference type="SUPFAM" id="SSF53474">
    <property type="entry name" value="alpha/beta-Hydrolases"/>
    <property type="match status" value="1"/>
</dbReference>
<sequence length="384" mass="39816">MSTPSVPRAPDVSCRGRARWLVAAALSLAAVLCGAGGLVALAGDGANAGAGAGAGDGAGVDGKDARGASPANGGERAEGATPVQEVGASSARPLGTPPRPAEVAPPPSSRRPWAAGRRPAAPPPLEGKTYDFALDAKVAGGAEKSWLGRAFVHPRAAEEPRPMPLLVFLHGINGELIRYRWMGGGQEGDVRRIASELMDAGSAPPMLVAAPSAVIPAATAVARTSWPQFDLARFVDLTVERLAGIATVDRSRIVVVGHSGGGCNATGGIVSAVHGAMPVHAALVVDVCMDADVAARLGRVRDTTHVVVSWQTLSWAKRPFRDFERVFRREVAQSPAAPGVLRELEHLRPLEPMPHDAMVPLVLRRWLPALLGPDALPDVPCVSP</sequence>
<feature type="transmembrane region" description="Helical" evidence="2">
    <location>
        <begin position="20"/>
        <end position="42"/>
    </location>
</feature>
<feature type="compositionally biased region" description="Pro residues" evidence="1">
    <location>
        <begin position="95"/>
        <end position="109"/>
    </location>
</feature>
<evidence type="ECO:0000313" key="4">
    <source>
        <dbReference type="Proteomes" id="UP000067626"/>
    </source>
</evidence>
<dbReference type="Gene3D" id="3.40.50.1820">
    <property type="entry name" value="alpha/beta hydrolase"/>
    <property type="match status" value="1"/>
</dbReference>
<evidence type="ECO:0000256" key="1">
    <source>
        <dbReference type="SAM" id="MobiDB-lite"/>
    </source>
</evidence>
<feature type="region of interest" description="Disordered" evidence="1">
    <location>
        <begin position="51"/>
        <end position="125"/>
    </location>
</feature>
<dbReference type="STRING" id="52.CMC5_010180"/>
<keyword evidence="2" id="KW-0812">Transmembrane</keyword>
<feature type="compositionally biased region" description="Low complexity" evidence="1">
    <location>
        <begin position="110"/>
        <end position="119"/>
    </location>
</feature>
<reference evidence="3 4" key="1">
    <citation type="submission" date="2015-07" db="EMBL/GenBank/DDBJ databases">
        <title>Genome analysis of myxobacterium Chondromyces crocatus Cm c5 reveals a high potential for natural compound synthesis and the genetic basis for the loss of fruiting body formation.</title>
        <authorList>
            <person name="Zaburannyi N."/>
            <person name="Bunk B."/>
            <person name="Maier J."/>
            <person name="Overmann J."/>
            <person name="Mueller R."/>
        </authorList>
    </citation>
    <scope>NUCLEOTIDE SEQUENCE [LARGE SCALE GENOMIC DNA]</scope>
    <source>
        <strain evidence="3 4">Cm c5</strain>
    </source>
</reference>
<dbReference type="Proteomes" id="UP000067626">
    <property type="component" value="Chromosome"/>
</dbReference>
<protein>
    <submittedName>
        <fullName evidence="3">Uncharacterized protein</fullName>
    </submittedName>
</protein>
<dbReference type="EMBL" id="CP012159">
    <property type="protein sequence ID" value="AKT36897.1"/>
    <property type="molecule type" value="Genomic_DNA"/>
</dbReference>
<feature type="compositionally biased region" description="Gly residues" evidence="1">
    <location>
        <begin position="51"/>
        <end position="60"/>
    </location>
</feature>
<name>A0A0K1E875_CHOCO</name>
<gene>
    <name evidence="3" type="ORF">CMC5_010180</name>
</gene>
<dbReference type="InterPro" id="IPR029058">
    <property type="entry name" value="AB_hydrolase_fold"/>
</dbReference>